<protein>
    <submittedName>
        <fullName evidence="2">Uncharacterized protein</fullName>
    </submittedName>
</protein>
<comment type="caution">
    <text evidence="2">The sequence shown here is derived from an EMBL/GenBank/DDBJ whole genome shotgun (WGS) entry which is preliminary data.</text>
</comment>
<organism evidence="2 3">
    <name type="scientific">Polysphondylium violaceum</name>
    <dbReference type="NCBI Taxonomy" id="133409"/>
    <lineage>
        <taxon>Eukaryota</taxon>
        <taxon>Amoebozoa</taxon>
        <taxon>Evosea</taxon>
        <taxon>Eumycetozoa</taxon>
        <taxon>Dictyostelia</taxon>
        <taxon>Dictyosteliales</taxon>
        <taxon>Dictyosteliaceae</taxon>
        <taxon>Polysphondylium</taxon>
    </lineage>
</organism>
<feature type="compositionally biased region" description="Low complexity" evidence="1">
    <location>
        <begin position="9"/>
        <end position="28"/>
    </location>
</feature>
<accession>A0A8J4Q7T3</accession>
<evidence type="ECO:0000256" key="1">
    <source>
        <dbReference type="SAM" id="MobiDB-lite"/>
    </source>
</evidence>
<name>A0A8J4Q7T3_9MYCE</name>
<evidence type="ECO:0000313" key="3">
    <source>
        <dbReference type="Proteomes" id="UP000695562"/>
    </source>
</evidence>
<gene>
    <name evidence="2" type="ORF">CYY_002519</name>
</gene>
<dbReference type="EMBL" id="AJWJ01000070">
    <property type="protein sequence ID" value="KAF2076166.1"/>
    <property type="molecule type" value="Genomic_DNA"/>
</dbReference>
<feature type="region of interest" description="Disordered" evidence="1">
    <location>
        <begin position="99"/>
        <end position="121"/>
    </location>
</feature>
<keyword evidence="3" id="KW-1185">Reference proteome</keyword>
<dbReference type="Proteomes" id="UP000695562">
    <property type="component" value="Unassembled WGS sequence"/>
</dbReference>
<feature type="compositionally biased region" description="Acidic residues" evidence="1">
    <location>
        <begin position="108"/>
        <end position="120"/>
    </location>
</feature>
<dbReference type="AlphaFoldDB" id="A0A8J4Q7T3"/>
<evidence type="ECO:0000313" key="2">
    <source>
        <dbReference type="EMBL" id="KAF2076166.1"/>
    </source>
</evidence>
<reference evidence="2" key="1">
    <citation type="submission" date="2020-01" db="EMBL/GenBank/DDBJ databases">
        <title>Development of genomics and gene disruption for Polysphondylium violaceum indicates a role for the polyketide synthase stlB in stalk morphogenesis.</title>
        <authorList>
            <person name="Narita B."/>
            <person name="Kawabe Y."/>
            <person name="Kin K."/>
            <person name="Saito T."/>
            <person name="Gibbs R."/>
            <person name="Kuspa A."/>
            <person name="Muzny D."/>
            <person name="Queller D."/>
            <person name="Richards S."/>
            <person name="Strassman J."/>
            <person name="Sucgang R."/>
            <person name="Worley K."/>
            <person name="Schaap P."/>
        </authorList>
    </citation>
    <scope>NUCLEOTIDE SEQUENCE</scope>
    <source>
        <strain evidence="2">QSvi11</strain>
    </source>
</reference>
<feature type="region of interest" description="Disordered" evidence="1">
    <location>
        <begin position="1"/>
        <end position="32"/>
    </location>
</feature>
<sequence>MSKCPFHHISSATTTSTTTTTSTSITTSNQAGTTTTEADFSTLWGCQVIRDGGLNFNIKTNQFLKCTYLSKVSKEEEEEENRVSVCPFLRNESASKSSSIHCNKNTIEEEEEEDDDDDNQDNYIMDKDGCLIMPMTNIPHFLTFEEIKYILESCKIQFKDQTKKWNHLHFYKGIDINQLSQLESNTMLGDIIPTLLESESIYIK</sequence>
<dbReference type="OrthoDB" id="10529782at2759"/>
<proteinExistence type="predicted"/>